<dbReference type="GO" id="GO:0005507">
    <property type="term" value="F:copper ion binding"/>
    <property type="evidence" value="ECO:0007669"/>
    <property type="project" value="InterPro"/>
</dbReference>
<dbReference type="InterPro" id="IPR015798">
    <property type="entry name" value="Cu_amine_oxidase_C"/>
</dbReference>
<dbReference type="InterPro" id="IPR036460">
    <property type="entry name" value="Cu_amine_oxidase_C_sf"/>
</dbReference>
<feature type="domain" description="Copper amine oxidase catalytic" evidence="4">
    <location>
        <begin position="2"/>
        <end position="397"/>
    </location>
</feature>
<feature type="modified residue" description="2',4',5'-topaquinone" evidence="2">
    <location>
        <position position="143"/>
    </location>
</feature>
<dbReference type="PROSITE" id="PS01165">
    <property type="entry name" value="COPPER_AMINE_OXID_2"/>
    <property type="match status" value="1"/>
</dbReference>
<keyword evidence="1 3" id="KW-0801">TPQ</keyword>
<dbReference type="InterPro" id="IPR049947">
    <property type="entry name" value="Cu_Am_Ox_Cu-bd"/>
</dbReference>
<sequence length="416" mass="46747">MAFDGRAGLVISLASVGEGKELETHRSVLYRGFTSELFNPYMDPSEEWYFKTFFDVGEYGFGSWASPMLPTVDCPTNAEFRDGYYANGDGFPVRIPNVLCIFERYAGDASWRHTETLLPGDLVNEAREEVSLVVRTVATSGNYDYVLDWEFKTSGSIKVSVRAAAPISLTGMMEVRATTHTNVNQINAEQDGELVAPNAIGVYSDHFLTYHLDLDVADPSNSFVKASLRPVNTGGGSTPRKSYWTVVRETVKTEEDARVMLNTKLPAELLIVNPGVKTKLGNIAGYHLIGSSAAATSLLSDDDYPQIRGSYTKKQLWVTRYNKREKWASGLYANQSRGDDNLAAWTLRNRSIENNDIVLWYTMGIHHVPSQEDFPLMPTLTYGFELRPFNFFERNPLMKTKPFSHQIFKKTNANEF</sequence>
<feature type="active site" description="Schiff-base intermediate with substrate; via topaquinone" evidence="1">
    <location>
        <position position="143"/>
    </location>
</feature>
<comment type="caution">
    <text evidence="5">The sequence shown here is derived from an EMBL/GenBank/DDBJ whole genome shotgun (WGS) entry which is preliminary data.</text>
</comment>
<dbReference type="SUPFAM" id="SSF49998">
    <property type="entry name" value="Amine oxidase catalytic domain"/>
    <property type="match status" value="1"/>
</dbReference>
<evidence type="ECO:0000256" key="3">
    <source>
        <dbReference type="RuleBase" id="RU000672"/>
    </source>
</evidence>
<keyword evidence="6" id="KW-1185">Reference proteome</keyword>
<keyword evidence="3" id="KW-0186">Copper</keyword>
<evidence type="ECO:0000313" key="6">
    <source>
        <dbReference type="Proteomes" id="UP001418222"/>
    </source>
</evidence>
<keyword evidence="3" id="KW-0560">Oxidoreductase</keyword>
<dbReference type="PANTHER" id="PTHR10638">
    <property type="entry name" value="COPPER AMINE OXIDASE"/>
    <property type="match status" value="1"/>
</dbReference>
<evidence type="ECO:0000313" key="5">
    <source>
        <dbReference type="EMBL" id="KAK8954940.1"/>
    </source>
</evidence>
<dbReference type="GO" id="GO:0008131">
    <property type="term" value="F:primary methylamine oxidase activity"/>
    <property type="evidence" value="ECO:0007669"/>
    <property type="project" value="InterPro"/>
</dbReference>
<comment type="cofactor">
    <cofactor evidence="3">
        <name>Cu cation</name>
        <dbReference type="ChEBI" id="CHEBI:23378"/>
    </cofactor>
    <text evidence="3">Contains 1 topaquinone per subunit.</text>
</comment>
<accession>A0AAP0GET4</accession>
<dbReference type="Gene3D" id="2.70.98.20">
    <property type="entry name" value="Copper amine oxidase, catalytic domain"/>
    <property type="match status" value="1"/>
</dbReference>
<gene>
    <name evidence="5" type="ORF">KSP39_PZI002018</name>
</gene>
<dbReference type="Pfam" id="PF01179">
    <property type="entry name" value="Cu_amine_oxid"/>
    <property type="match status" value="1"/>
</dbReference>
<proteinExistence type="inferred from homology"/>
<dbReference type="PANTHER" id="PTHR10638:SF71">
    <property type="entry name" value="AMINE OXIDASE"/>
    <property type="match status" value="1"/>
</dbReference>
<comment type="similarity">
    <text evidence="3">Belongs to the copper/topaquinone oxidase family.</text>
</comment>
<dbReference type="AlphaFoldDB" id="A0AAP0GET4"/>
<protein>
    <recommendedName>
        <fullName evidence="3">Amine oxidase</fullName>
        <ecNumber evidence="3">1.4.3.-</ecNumber>
    </recommendedName>
</protein>
<dbReference type="Proteomes" id="UP001418222">
    <property type="component" value="Unassembled WGS sequence"/>
</dbReference>
<dbReference type="GO" id="GO:0048038">
    <property type="term" value="F:quinone binding"/>
    <property type="evidence" value="ECO:0007669"/>
    <property type="project" value="InterPro"/>
</dbReference>
<keyword evidence="3" id="KW-0479">Metal-binding</keyword>
<dbReference type="EMBL" id="JBBWWQ010000002">
    <property type="protein sequence ID" value="KAK8954940.1"/>
    <property type="molecule type" value="Genomic_DNA"/>
</dbReference>
<reference evidence="5 6" key="1">
    <citation type="journal article" date="2022" name="Nat. Plants">
        <title>Genomes of leafy and leafless Platanthera orchids illuminate the evolution of mycoheterotrophy.</title>
        <authorList>
            <person name="Li M.H."/>
            <person name="Liu K.W."/>
            <person name="Li Z."/>
            <person name="Lu H.C."/>
            <person name="Ye Q.L."/>
            <person name="Zhang D."/>
            <person name="Wang J.Y."/>
            <person name="Li Y.F."/>
            <person name="Zhong Z.M."/>
            <person name="Liu X."/>
            <person name="Yu X."/>
            <person name="Liu D.K."/>
            <person name="Tu X.D."/>
            <person name="Liu B."/>
            <person name="Hao Y."/>
            <person name="Liao X.Y."/>
            <person name="Jiang Y.T."/>
            <person name="Sun W.H."/>
            <person name="Chen J."/>
            <person name="Chen Y.Q."/>
            <person name="Ai Y."/>
            <person name="Zhai J.W."/>
            <person name="Wu S.S."/>
            <person name="Zhou Z."/>
            <person name="Hsiao Y.Y."/>
            <person name="Wu W.L."/>
            <person name="Chen Y.Y."/>
            <person name="Lin Y.F."/>
            <person name="Hsu J.L."/>
            <person name="Li C.Y."/>
            <person name="Wang Z.W."/>
            <person name="Zhao X."/>
            <person name="Zhong W.Y."/>
            <person name="Ma X.K."/>
            <person name="Ma L."/>
            <person name="Huang J."/>
            <person name="Chen G.Z."/>
            <person name="Huang M.Z."/>
            <person name="Huang L."/>
            <person name="Peng D.H."/>
            <person name="Luo Y.B."/>
            <person name="Zou S.Q."/>
            <person name="Chen S.P."/>
            <person name="Lan S."/>
            <person name="Tsai W.C."/>
            <person name="Van de Peer Y."/>
            <person name="Liu Z.J."/>
        </authorList>
    </citation>
    <scope>NUCLEOTIDE SEQUENCE [LARGE SCALE GENOMIC DNA]</scope>
    <source>
        <strain evidence="5">Lor287</strain>
    </source>
</reference>
<comment type="PTM">
    <text evidence="2 3">Topaquinone (TPQ) is generated by copper-dependent autoxidation of a specific tyrosyl residue.</text>
</comment>
<organism evidence="5 6">
    <name type="scientific">Platanthera zijinensis</name>
    <dbReference type="NCBI Taxonomy" id="2320716"/>
    <lineage>
        <taxon>Eukaryota</taxon>
        <taxon>Viridiplantae</taxon>
        <taxon>Streptophyta</taxon>
        <taxon>Embryophyta</taxon>
        <taxon>Tracheophyta</taxon>
        <taxon>Spermatophyta</taxon>
        <taxon>Magnoliopsida</taxon>
        <taxon>Liliopsida</taxon>
        <taxon>Asparagales</taxon>
        <taxon>Orchidaceae</taxon>
        <taxon>Orchidoideae</taxon>
        <taxon>Orchideae</taxon>
        <taxon>Orchidinae</taxon>
        <taxon>Platanthera</taxon>
    </lineage>
</organism>
<dbReference type="PROSITE" id="PS01164">
    <property type="entry name" value="COPPER_AMINE_OXID_1"/>
    <property type="match status" value="1"/>
</dbReference>
<dbReference type="InterPro" id="IPR049948">
    <property type="entry name" value="Cu_Am_ox_TPQ-bd"/>
</dbReference>
<name>A0AAP0GET4_9ASPA</name>
<feature type="active site" description="Proton acceptor" evidence="1">
    <location>
        <position position="55"/>
    </location>
</feature>
<evidence type="ECO:0000256" key="2">
    <source>
        <dbReference type="PIRSR" id="PIRSR600269-51"/>
    </source>
</evidence>
<evidence type="ECO:0000256" key="1">
    <source>
        <dbReference type="PIRSR" id="PIRSR600269-50"/>
    </source>
</evidence>
<evidence type="ECO:0000259" key="4">
    <source>
        <dbReference type="Pfam" id="PF01179"/>
    </source>
</evidence>
<dbReference type="GO" id="GO:0009308">
    <property type="term" value="P:amine metabolic process"/>
    <property type="evidence" value="ECO:0007669"/>
    <property type="project" value="UniProtKB-UniRule"/>
</dbReference>
<dbReference type="EC" id="1.4.3.-" evidence="3"/>
<dbReference type="InterPro" id="IPR000269">
    <property type="entry name" value="Cu_amine_oxidase"/>
</dbReference>